<accession>A0ABX2WI86</accession>
<name>A0ABX2WI86_9MICO</name>
<reference evidence="4" key="1">
    <citation type="submission" date="2016-06" db="EMBL/GenBank/DDBJ databases">
        <title>Genome sequencing of cellulolytic organisms.</title>
        <authorList>
            <person name="Bohra V."/>
            <person name="Dafale N.A."/>
            <person name="Purohit H.J."/>
        </authorList>
    </citation>
    <scope>NUCLEOTIDE SEQUENCE [LARGE SCALE GENOMIC DNA]</scope>
    <source>
        <strain evidence="4">ND21</strain>
    </source>
</reference>
<keyword evidence="4" id="KW-1185">Reference proteome</keyword>
<feature type="region of interest" description="Disordered" evidence="1">
    <location>
        <begin position="24"/>
        <end position="54"/>
    </location>
</feature>
<evidence type="ECO:0000313" key="3">
    <source>
        <dbReference type="EMBL" id="OAZ40932.1"/>
    </source>
</evidence>
<keyword evidence="2" id="KW-0732">Signal</keyword>
<sequence>MKSRTAPLAALALAAVTLSACTATEAPAPKSSEPAAVATQTPAPTEAASADEAEARDAKYQAAVAAWPDAPPAGYAWPAHVTDLPTIGSQAIAAQRVDGIYRCMLIDAAWVAYFEDNDAERAIDLATRADDLYDGSTSSVAVTVDGRVHDRELATANGICQGSVGDLKG</sequence>
<comment type="caution">
    <text evidence="3">The sequence shown here is derived from an EMBL/GenBank/DDBJ whole genome shotgun (WGS) entry which is preliminary data.</text>
</comment>
<gene>
    <name evidence="3" type="ORF">A9Z40_03040</name>
</gene>
<proteinExistence type="predicted"/>
<evidence type="ECO:0000256" key="1">
    <source>
        <dbReference type="SAM" id="MobiDB-lite"/>
    </source>
</evidence>
<evidence type="ECO:0000313" key="4">
    <source>
        <dbReference type="Proteomes" id="UP000093918"/>
    </source>
</evidence>
<dbReference type="RefSeq" id="WP_064956037.1">
    <property type="nucleotide sequence ID" value="NZ_LZEM01000018.1"/>
</dbReference>
<feature type="compositionally biased region" description="Low complexity" evidence="1">
    <location>
        <begin position="24"/>
        <end position="48"/>
    </location>
</feature>
<organism evidence="3 4">
    <name type="scientific">Microbacterium arborescens</name>
    <dbReference type="NCBI Taxonomy" id="33883"/>
    <lineage>
        <taxon>Bacteria</taxon>
        <taxon>Bacillati</taxon>
        <taxon>Actinomycetota</taxon>
        <taxon>Actinomycetes</taxon>
        <taxon>Micrococcales</taxon>
        <taxon>Microbacteriaceae</taxon>
        <taxon>Microbacterium</taxon>
    </lineage>
</organism>
<dbReference type="Proteomes" id="UP000093918">
    <property type="component" value="Unassembled WGS sequence"/>
</dbReference>
<dbReference type="EMBL" id="LZEM01000018">
    <property type="protein sequence ID" value="OAZ40932.1"/>
    <property type="molecule type" value="Genomic_DNA"/>
</dbReference>
<dbReference type="PROSITE" id="PS51257">
    <property type="entry name" value="PROKAR_LIPOPROTEIN"/>
    <property type="match status" value="1"/>
</dbReference>
<protein>
    <recommendedName>
        <fullName evidence="5">Lipoprotein</fullName>
    </recommendedName>
</protein>
<feature type="chain" id="PRO_5045343115" description="Lipoprotein" evidence="2">
    <location>
        <begin position="23"/>
        <end position="169"/>
    </location>
</feature>
<evidence type="ECO:0000256" key="2">
    <source>
        <dbReference type="SAM" id="SignalP"/>
    </source>
</evidence>
<feature type="signal peptide" evidence="2">
    <location>
        <begin position="1"/>
        <end position="22"/>
    </location>
</feature>
<evidence type="ECO:0008006" key="5">
    <source>
        <dbReference type="Google" id="ProtNLM"/>
    </source>
</evidence>